<dbReference type="EMBL" id="KZ826418">
    <property type="protein sequence ID" value="PYI01321.1"/>
    <property type="molecule type" value="Genomic_DNA"/>
</dbReference>
<accession>A0A319DU90</accession>
<evidence type="ECO:0000313" key="2">
    <source>
        <dbReference type="EMBL" id="PYI01321.1"/>
    </source>
</evidence>
<organism evidence="2 3">
    <name type="scientific">Aspergillus sclerotiicarbonarius (strain CBS 121057 / IBT 28362)</name>
    <dbReference type="NCBI Taxonomy" id="1448318"/>
    <lineage>
        <taxon>Eukaryota</taxon>
        <taxon>Fungi</taxon>
        <taxon>Dikarya</taxon>
        <taxon>Ascomycota</taxon>
        <taxon>Pezizomycotina</taxon>
        <taxon>Eurotiomycetes</taxon>
        <taxon>Eurotiomycetidae</taxon>
        <taxon>Eurotiales</taxon>
        <taxon>Aspergillaceae</taxon>
        <taxon>Aspergillus</taxon>
        <taxon>Aspergillus subgen. Circumdati</taxon>
    </lineage>
</organism>
<keyword evidence="1" id="KW-0812">Transmembrane</keyword>
<evidence type="ECO:0000313" key="3">
    <source>
        <dbReference type="Proteomes" id="UP000248423"/>
    </source>
</evidence>
<dbReference type="Proteomes" id="UP000248423">
    <property type="component" value="Unassembled WGS sequence"/>
</dbReference>
<reference evidence="2 3" key="1">
    <citation type="submission" date="2018-02" db="EMBL/GenBank/DDBJ databases">
        <title>The genomes of Aspergillus section Nigri reveals drivers in fungal speciation.</title>
        <authorList>
            <consortium name="DOE Joint Genome Institute"/>
            <person name="Vesth T.C."/>
            <person name="Nybo J."/>
            <person name="Theobald S."/>
            <person name="Brandl J."/>
            <person name="Frisvad J.C."/>
            <person name="Nielsen K.F."/>
            <person name="Lyhne E.K."/>
            <person name="Kogle M.E."/>
            <person name="Kuo A."/>
            <person name="Riley R."/>
            <person name="Clum A."/>
            <person name="Nolan M."/>
            <person name="Lipzen A."/>
            <person name="Salamov A."/>
            <person name="Henrissat B."/>
            <person name="Wiebenga A."/>
            <person name="De vries R.P."/>
            <person name="Grigoriev I.V."/>
            <person name="Mortensen U.H."/>
            <person name="Andersen M.R."/>
            <person name="Baker S.E."/>
        </authorList>
    </citation>
    <scope>NUCLEOTIDE SEQUENCE [LARGE SCALE GENOMIC DNA]</scope>
    <source>
        <strain evidence="2 3">CBS 121057</strain>
    </source>
</reference>
<keyword evidence="3" id="KW-1185">Reference proteome</keyword>
<gene>
    <name evidence="2" type="ORF">BO78DRAFT_17893</name>
</gene>
<dbReference type="VEuPathDB" id="FungiDB:BO78DRAFT_17893"/>
<name>A0A319DU90_ASPSB</name>
<protein>
    <submittedName>
        <fullName evidence="2">Uncharacterized protein</fullName>
    </submittedName>
</protein>
<dbReference type="AlphaFoldDB" id="A0A319DU90"/>
<evidence type="ECO:0000256" key="1">
    <source>
        <dbReference type="SAM" id="Phobius"/>
    </source>
</evidence>
<keyword evidence="1" id="KW-0472">Membrane</keyword>
<sequence>MHLLWFATFFYVLYLLTTRVMMMELMYTRYPRYTMCYDALRLDQFSSAGCLRCLSFLSWDMYSTGLVHGSAALIPLQGMPTSVSGCALYAS</sequence>
<feature type="transmembrane region" description="Helical" evidence="1">
    <location>
        <begin position="6"/>
        <end position="27"/>
    </location>
</feature>
<keyword evidence="1" id="KW-1133">Transmembrane helix</keyword>
<proteinExistence type="predicted"/>